<dbReference type="SUPFAM" id="SSF53448">
    <property type="entry name" value="Nucleotide-diphospho-sugar transferases"/>
    <property type="match status" value="1"/>
</dbReference>
<dbReference type="InterPro" id="IPR050486">
    <property type="entry name" value="Mannose-1P_guanyltransferase"/>
</dbReference>
<dbReference type="InterPro" id="IPR005835">
    <property type="entry name" value="NTP_transferase_dom"/>
</dbReference>
<dbReference type="Proteomes" id="UP000598488">
    <property type="component" value="Unassembled WGS sequence"/>
</dbReference>
<evidence type="ECO:0000313" key="3">
    <source>
        <dbReference type="Proteomes" id="UP000598488"/>
    </source>
</evidence>
<protein>
    <submittedName>
        <fullName evidence="2">NTP transferase domain-containing protein</fullName>
    </submittedName>
</protein>
<dbReference type="InterPro" id="IPR029044">
    <property type="entry name" value="Nucleotide-diphossugar_trans"/>
</dbReference>
<dbReference type="PANTHER" id="PTHR22572">
    <property type="entry name" value="SUGAR-1-PHOSPHATE GUANYL TRANSFERASE"/>
    <property type="match status" value="1"/>
</dbReference>
<dbReference type="GO" id="GO:0016740">
    <property type="term" value="F:transferase activity"/>
    <property type="evidence" value="ECO:0007669"/>
    <property type="project" value="UniProtKB-KW"/>
</dbReference>
<keyword evidence="2" id="KW-0808">Transferase</keyword>
<proteinExistence type="predicted"/>
<dbReference type="Gene3D" id="3.90.550.10">
    <property type="entry name" value="Spore Coat Polysaccharide Biosynthesis Protein SpsA, Chain A"/>
    <property type="match status" value="1"/>
</dbReference>
<feature type="domain" description="Nucleotidyl transferase" evidence="1">
    <location>
        <begin position="6"/>
        <end position="210"/>
    </location>
</feature>
<keyword evidence="3" id="KW-1185">Reference proteome</keyword>
<comment type="caution">
    <text evidence="2">The sequence shown here is derived from an EMBL/GenBank/DDBJ whole genome shotgun (WGS) entry which is preliminary data.</text>
</comment>
<evidence type="ECO:0000313" key="2">
    <source>
        <dbReference type="EMBL" id="MBJ7549146.1"/>
    </source>
</evidence>
<dbReference type="RefSeq" id="WP_199460018.1">
    <property type="nucleotide sequence ID" value="NZ_JAEMUH010000001.1"/>
</dbReference>
<sequence length="234" mass="26055">MVPTLVVLAGGLGTRLRSVVADQPKILAPIGRHPYLHHLLKWAEQQGIEHMHFCLGFMAEKVVAWLQESDSTIQFSWQIETKQLGTGGAVKLALEQDDLSGADELLICNGDTFVDFSVSEFVCKSRIVGGGVLTVHVDDSGRFGTVKRNESDCLDCFLEKHGRNEPGEINAGWYYFDKVLLEQLFSLDVTSLERDFLMKKDLGPILCVDTGRQFLDFGTPESYQVAQTLFKDAL</sequence>
<evidence type="ECO:0000259" key="1">
    <source>
        <dbReference type="Pfam" id="PF00483"/>
    </source>
</evidence>
<gene>
    <name evidence="2" type="ORF">JHD44_00490</name>
</gene>
<name>A0ABS0Z654_9GAMM</name>
<organism evidence="2 3">
    <name type="scientific">Marinomonas ostreistagni</name>
    <dbReference type="NCBI Taxonomy" id="359209"/>
    <lineage>
        <taxon>Bacteria</taxon>
        <taxon>Pseudomonadati</taxon>
        <taxon>Pseudomonadota</taxon>
        <taxon>Gammaproteobacteria</taxon>
        <taxon>Oceanospirillales</taxon>
        <taxon>Oceanospirillaceae</taxon>
        <taxon>Marinomonas</taxon>
    </lineage>
</organism>
<dbReference type="Pfam" id="PF00483">
    <property type="entry name" value="NTP_transferase"/>
    <property type="match status" value="1"/>
</dbReference>
<accession>A0ABS0Z654</accession>
<reference evidence="2 3" key="1">
    <citation type="submission" date="2020-12" db="EMBL/GenBank/DDBJ databases">
        <title>Comparative genome analysis of fungal antagonists Marinomonas ostreistagni 398 and M. spartinae 468.</title>
        <authorList>
            <person name="Fields J.L."/>
            <person name="Mavrodi O.V."/>
            <person name="Biber P.D."/>
            <person name="Indest K.J."/>
            <person name="Mavrodi D.V."/>
        </authorList>
    </citation>
    <scope>NUCLEOTIDE SEQUENCE [LARGE SCALE GENOMIC DNA]</scope>
    <source>
        <strain evidence="2 3">USM7</strain>
    </source>
</reference>
<dbReference type="EMBL" id="JAEMUH010000001">
    <property type="protein sequence ID" value="MBJ7549146.1"/>
    <property type="molecule type" value="Genomic_DNA"/>
</dbReference>